<evidence type="ECO:0000256" key="1">
    <source>
        <dbReference type="SAM" id="MobiDB-lite"/>
    </source>
</evidence>
<evidence type="ECO:0000259" key="3">
    <source>
        <dbReference type="PROSITE" id="PS51178"/>
    </source>
</evidence>
<keyword evidence="2" id="KW-0812">Transmembrane</keyword>
<evidence type="ECO:0000256" key="2">
    <source>
        <dbReference type="SAM" id="Phobius"/>
    </source>
</evidence>
<organism evidence="4 5">
    <name type="scientific">Actinocorallia libanotica</name>
    <dbReference type="NCBI Taxonomy" id="46162"/>
    <lineage>
        <taxon>Bacteria</taxon>
        <taxon>Bacillati</taxon>
        <taxon>Actinomycetota</taxon>
        <taxon>Actinomycetes</taxon>
        <taxon>Streptosporangiales</taxon>
        <taxon>Thermomonosporaceae</taxon>
        <taxon>Actinocorallia</taxon>
    </lineage>
</organism>
<dbReference type="RefSeq" id="WP_344237895.1">
    <property type="nucleotide sequence ID" value="NZ_BAAAHH010000003.1"/>
</dbReference>
<keyword evidence="2" id="KW-0472">Membrane</keyword>
<evidence type="ECO:0000313" key="4">
    <source>
        <dbReference type="EMBL" id="GAA0942426.1"/>
    </source>
</evidence>
<name>A0ABP4AWU8_9ACTN</name>
<dbReference type="SMART" id="SM00740">
    <property type="entry name" value="PASTA"/>
    <property type="match status" value="2"/>
</dbReference>
<comment type="caution">
    <text evidence="4">The sequence shown here is derived from an EMBL/GenBank/DDBJ whole genome shotgun (WGS) entry which is preliminary data.</text>
</comment>
<dbReference type="Proteomes" id="UP001500665">
    <property type="component" value="Unassembled WGS sequence"/>
</dbReference>
<dbReference type="CDD" id="cd06577">
    <property type="entry name" value="PASTA_pknB"/>
    <property type="match status" value="1"/>
</dbReference>
<dbReference type="Pfam" id="PF03793">
    <property type="entry name" value="PASTA"/>
    <property type="match status" value="2"/>
</dbReference>
<feature type="domain" description="PASTA" evidence="3">
    <location>
        <begin position="77"/>
        <end position="144"/>
    </location>
</feature>
<dbReference type="SUPFAM" id="SSF54184">
    <property type="entry name" value="Penicillin-binding protein 2x (pbp-2x), c-terminal domain"/>
    <property type="match status" value="1"/>
</dbReference>
<accession>A0ABP4AWU8</accession>
<protein>
    <recommendedName>
        <fullName evidence="3">PASTA domain-containing protein</fullName>
    </recommendedName>
</protein>
<feature type="domain" description="PASTA" evidence="3">
    <location>
        <begin position="151"/>
        <end position="210"/>
    </location>
</feature>
<feature type="region of interest" description="Disordered" evidence="1">
    <location>
        <begin position="1"/>
        <end position="36"/>
    </location>
</feature>
<reference evidence="5" key="1">
    <citation type="journal article" date="2019" name="Int. J. Syst. Evol. Microbiol.">
        <title>The Global Catalogue of Microorganisms (GCM) 10K type strain sequencing project: providing services to taxonomists for standard genome sequencing and annotation.</title>
        <authorList>
            <consortium name="The Broad Institute Genomics Platform"/>
            <consortium name="The Broad Institute Genome Sequencing Center for Infectious Disease"/>
            <person name="Wu L."/>
            <person name="Ma J."/>
        </authorList>
    </citation>
    <scope>NUCLEOTIDE SEQUENCE [LARGE SCALE GENOMIC DNA]</scope>
    <source>
        <strain evidence="5">JCM 10696</strain>
    </source>
</reference>
<feature type="transmembrane region" description="Helical" evidence="2">
    <location>
        <begin position="45"/>
        <end position="67"/>
    </location>
</feature>
<sequence>MPAENQPDSPVPESAVPPPATAPEALPEPAEPAEEPAAPMSLRSMVLLGGLMSAGVALILGLTLLVGGVPSSGPGGRPDTAGTVPSLTGRSLPEATAALADRRLAIGSVVRVPSSLSPGEVVRTTPEAGSPAPEGTTVTLYVSGGTGDERSHAEVTVPYLLGVEGRRAQQVARQLGLNLELPAAAGRVLTQRPAPGTEVASGTTLTVTLG</sequence>
<evidence type="ECO:0000313" key="5">
    <source>
        <dbReference type="Proteomes" id="UP001500665"/>
    </source>
</evidence>
<gene>
    <name evidence="4" type="ORF">GCM10009550_13640</name>
</gene>
<dbReference type="EMBL" id="BAAAHH010000003">
    <property type="protein sequence ID" value="GAA0942426.1"/>
    <property type="molecule type" value="Genomic_DNA"/>
</dbReference>
<dbReference type="InterPro" id="IPR005543">
    <property type="entry name" value="PASTA_dom"/>
</dbReference>
<keyword evidence="5" id="KW-1185">Reference proteome</keyword>
<dbReference type="Gene3D" id="3.30.10.20">
    <property type="match status" value="2"/>
</dbReference>
<dbReference type="PROSITE" id="PS51178">
    <property type="entry name" value="PASTA"/>
    <property type="match status" value="2"/>
</dbReference>
<proteinExistence type="predicted"/>
<keyword evidence="2" id="KW-1133">Transmembrane helix</keyword>